<dbReference type="Pfam" id="PF00196">
    <property type="entry name" value="GerE"/>
    <property type="match status" value="1"/>
</dbReference>
<dbReference type="GO" id="GO:0000160">
    <property type="term" value="P:phosphorelay signal transduction system"/>
    <property type="evidence" value="ECO:0007669"/>
    <property type="project" value="InterPro"/>
</dbReference>
<proteinExistence type="predicted"/>
<accession>A0A5C1NG09</accession>
<feature type="modified residue" description="4-aspartylphosphate" evidence="2">
    <location>
        <position position="56"/>
    </location>
</feature>
<dbReference type="EMBL" id="CP038437">
    <property type="protein sequence ID" value="QEM81573.1"/>
    <property type="molecule type" value="Genomic_DNA"/>
</dbReference>
<dbReference type="Proteomes" id="UP000324285">
    <property type="component" value="Chromosome"/>
</dbReference>
<dbReference type="InterPro" id="IPR039420">
    <property type="entry name" value="WalR-like"/>
</dbReference>
<dbReference type="SMART" id="SM00421">
    <property type="entry name" value="HTH_LUXR"/>
    <property type="match status" value="1"/>
</dbReference>
<dbReference type="Gene3D" id="3.40.50.2300">
    <property type="match status" value="1"/>
</dbReference>
<evidence type="ECO:0000259" key="3">
    <source>
        <dbReference type="PROSITE" id="PS50043"/>
    </source>
</evidence>
<keyword evidence="1" id="KW-0238">DNA-binding</keyword>
<dbReference type="InterPro" id="IPR001789">
    <property type="entry name" value="Sig_transdc_resp-reg_receiver"/>
</dbReference>
<dbReference type="PANTHER" id="PTHR43214">
    <property type="entry name" value="TWO-COMPONENT RESPONSE REGULATOR"/>
    <property type="match status" value="1"/>
</dbReference>
<feature type="domain" description="Response regulatory" evidence="4">
    <location>
        <begin position="5"/>
        <end position="121"/>
    </location>
</feature>
<dbReference type="SUPFAM" id="SSF52172">
    <property type="entry name" value="CheY-like"/>
    <property type="match status" value="1"/>
</dbReference>
<evidence type="ECO:0000313" key="6">
    <source>
        <dbReference type="Proteomes" id="UP000324285"/>
    </source>
</evidence>
<keyword evidence="6" id="KW-1185">Reference proteome</keyword>
<evidence type="ECO:0000256" key="2">
    <source>
        <dbReference type="PROSITE-ProRule" id="PRU00169"/>
    </source>
</evidence>
<dbReference type="PROSITE" id="PS00622">
    <property type="entry name" value="HTH_LUXR_1"/>
    <property type="match status" value="1"/>
</dbReference>
<evidence type="ECO:0000256" key="1">
    <source>
        <dbReference type="ARBA" id="ARBA00023125"/>
    </source>
</evidence>
<dbReference type="OrthoDB" id="9796655at2"/>
<dbReference type="SMART" id="SM00448">
    <property type="entry name" value="REC"/>
    <property type="match status" value="1"/>
</dbReference>
<sequence length="214" mass="23747">MSIIRLMIVDDHPLFRRGVRQLVDMDPDLIVVAEASDGIEAVNKAVELSPNLVLLDLNMHPMDGIEVLRRMRDAKVDSRIVMLTVSDADEDVVRALREGADGYLLKDMEPEEVLRQIREAAQGQVVMGPKMASLLASVVKGELPVTGDEVLSCLTARERDILRILARGLSNKMIARELDISEGTVKVHVKHLFKKLDLRSRVEAAVWASKHGLG</sequence>
<dbReference type="InterPro" id="IPR016032">
    <property type="entry name" value="Sig_transdc_resp-reg_C-effctor"/>
</dbReference>
<feature type="domain" description="HTH luxR-type" evidence="3">
    <location>
        <begin position="147"/>
        <end position="212"/>
    </location>
</feature>
<dbReference type="InterPro" id="IPR000792">
    <property type="entry name" value="Tscrpt_reg_LuxR_C"/>
</dbReference>
<gene>
    <name evidence="5" type="primary">narL</name>
    <name evidence="5" type="ORF">E4T21_08460</name>
</gene>
<name>A0A5C1NG09_9GAMM</name>
<dbReference type="PROSITE" id="PS50110">
    <property type="entry name" value="RESPONSE_REGULATORY"/>
    <property type="match status" value="1"/>
</dbReference>
<reference evidence="5" key="1">
    <citation type="submission" date="2021-02" db="EMBL/GenBank/DDBJ databases">
        <title>Strain Y2R2, a novel species of the genus Halomonas.</title>
        <authorList>
            <person name="Huang H."/>
        </authorList>
    </citation>
    <scope>NUCLEOTIDE SEQUENCE</scope>
    <source>
        <strain evidence="5">Y2R2</strain>
    </source>
</reference>
<dbReference type="PROSITE" id="PS50043">
    <property type="entry name" value="HTH_LUXR_2"/>
    <property type="match status" value="1"/>
</dbReference>
<evidence type="ECO:0000259" key="4">
    <source>
        <dbReference type="PROSITE" id="PS50110"/>
    </source>
</evidence>
<dbReference type="NCBIfam" id="NF007935">
    <property type="entry name" value="PRK10651.1"/>
    <property type="match status" value="1"/>
</dbReference>
<protein>
    <submittedName>
        <fullName evidence="5">Two-component system response regulator NarL</fullName>
    </submittedName>
</protein>
<dbReference type="Pfam" id="PF00072">
    <property type="entry name" value="Response_reg"/>
    <property type="match status" value="1"/>
</dbReference>
<dbReference type="RefSeq" id="WP_149284584.1">
    <property type="nucleotide sequence ID" value="NZ_CP038437.2"/>
</dbReference>
<dbReference type="GO" id="GO:0003677">
    <property type="term" value="F:DNA binding"/>
    <property type="evidence" value="ECO:0007669"/>
    <property type="project" value="UniProtKB-KW"/>
</dbReference>
<dbReference type="PANTHER" id="PTHR43214:SF38">
    <property type="entry name" value="NITRATE_NITRITE RESPONSE REGULATOR PROTEIN NARL"/>
    <property type="match status" value="1"/>
</dbReference>
<organism evidence="5 6">
    <name type="scientific">Halomonas binhaiensis</name>
    <dbReference type="NCBI Taxonomy" id="2562282"/>
    <lineage>
        <taxon>Bacteria</taxon>
        <taxon>Pseudomonadati</taxon>
        <taxon>Pseudomonadota</taxon>
        <taxon>Gammaproteobacteria</taxon>
        <taxon>Oceanospirillales</taxon>
        <taxon>Halomonadaceae</taxon>
        <taxon>Halomonas</taxon>
    </lineage>
</organism>
<dbReference type="InterPro" id="IPR011006">
    <property type="entry name" value="CheY-like_superfamily"/>
</dbReference>
<dbReference type="CDD" id="cd06170">
    <property type="entry name" value="LuxR_C_like"/>
    <property type="match status" value="1"/>
</dbReference>
<dbReference type="GO" id="GO:0006355">
    <property type="term" value="P:regulation of DNA-templated transcription"/>
    <property type="evidence" value="ECO:0007669"/>
    <property type="project" value="InterPro"/>
</dbReference>
<dbReference type="SUPFAM" id="SSF46894">
    <property type="entry name" value="C-terminal effector domain of the bipartite response regulators"/>
    <property type="match status" value="1"/>
</dbReference>
<evidence type="ECO:0000313" key="5">
    <source>
        <dbReference type="EMBL" id="QEM81573.1"/>
    </source>
</evidence>
<dbReference type="KEGG" id="hbh:E4T21_08460"/>
<dbReference type="PRINTS" id="PR00038">
    <property type="entry name" value="HTHLUXR"/>
</dbReference>
<keyword evidence="2" id="KW-0597">Phosphoprotein</keyword>
<dbReference type="AlphaFoldDB" id="A0A5C1NG09"/>